<dbReference type="GO" id="GO:0050313">
    <property type="term" value="F:sulfur dioxygenase activity"/>
    <property type="evidence" value="ECO:0007669"/>
    <property type="project" value="InterPro"/>
</dbReference>
<evidence type="ECO:0000313" key="4">
    <source>
        <dbReference type="Proteomes" id="UP000292209"/>
    </source>
</evidence>
<dbReference type="EMBL" id="SGXG01000001">
    <property type="protein sequence ID" value="RZS97930.1"/>
    <property type="molecule type" value="Genomic_DNA"/>
</dbReference>
<dbReference type="InterPro" id="IPR036873">
    <property type="entry name" value="Rhodanese-like_dom_sf"/>
</dbReference>
<dbReference type="RefSeq" id="WP_130276720.1">
    <property type="nucleotide sequence ID" value="NZ_SGXG01000001.1"/>
</dbReference>
<keyword evidence="3" id="KW-0378">Hydrolase</keyword>
<dbReference type="SMART" id="SM00450">
    <property type="entry name" value="RHOD"/>
    <property type="match status" value="1"/>
</dbReference>
<dbReference type="OrthoDB" id="9784009at2"/>
<dbReference type="AlphaFoldDB" id="A0A4Q7PE59"/>
<dbReference type="PANTHER" id="PTHR43084:SF1">
    <property type="entry name" value="PERSULFIDE DIOXYGENASE ETHE1, MITOCHONDRIAL"/>
    <property type="match status" value="1"/>
</dbReference>
<reference evidence="3 4" key="1">
    <citation type="submission" date="2019-02" db="EMBL/GenBank/DDBJ databases">
        <title>Genomic Encyclopedia of Archaeal and Bacterial Type Strains, Phase II (KMG-II): from individual species to whole genera.</title>
        <authorList>
            <person name="Goeker M."/>
        </authorList>
    </citation>
    <scope>NUCLEOTIDE SEQUENCE [LARGE SCALE GENOMIC DNA]</scope>
    <source>
        <strain evidence="3 4">DSM 21411</strain>
    </source>
</reference>
<dbReference type="FunFam" id="3.40.250.10:FF:000049">
    <property type="entry name" value="Phage shock protein E"/>
    <property type="match status" value="1"/>
</dbReference>
<dbReference type="CDD" id="cd00158">
    <property type="entry name" value="RHOD"/>
    <property type="match status" value="1"/>
</dbReference>
<feature type="domain" description="Rhodanese" evidence="2">
    <location>
        <begin position="378"/>
        <end position="466"/>
    </location>
</feature>
<dbReference type="GO" id="GO:0070813">
    <property type="term" value="P:hydrogen sulfide metabolic process"/>
    <property type="evidence" value="ECO:0007669"/>
    <property type="project" value="TreeGrafter"/>
</dbReference>
<keyword evidence="4" id="KW-1185">Reference proteome</keyword>
<dbReference type="CDD" id="cd07724">
    <property type="entry name" value="POD-like_MBL-fold"/>
    <property type="match status" value="1"/>
</dbReference>
<dbReference type="GO" id="GO:0006749">
    <property type="term" value="P:glutathione metabolic process"/>
    <property type="evidence" value="ECO:0007669"/>
    <property type="project" value="InterPro"/>
</dbReference>
<evidence type="ECO:0000256" key="1">
    <source>
        <dbReference type="ARBA" id="ARBA00022723"/>
    </source>
</evidence>
<dbReference type="Pfam" id="PF00581">
    <property type="entry name" value="Rhodanese"/>
    <property type="match status" value="1"/>
</dbReference>
<comment type="caution">
    <text evidence="3">The sequence shown here is derived from an EMBL/GenBank/DDBJ whole genome shotgun (WGS) entry which is preliminary data.</text>
</comment>
<dbReference type="Gene3D" id="3.60.15.10">
    <property type="entry name" value="Ribonuclease Z/Hydroxyacylglutathione hydrolase-like"/>
    <property type="match status" value="1"/>
</dbReference>
<dbReference type="GO" id="GO:0046872">
    <property type="term" value="F:metal ion binding"/>
    <property type="evidence" value="ECO:0007669"/>
    <property type="project" value="UniProtKB-KW"/>
</dbReference>
<dbReference type="InterPro" id="IPR036866">
    <property type="entry name" value="RibonucZ/Hydroxyglut_hydro"/>
</dbReference>
<accession>A0A4Q7PE59</accession>
<sequence length="467" mass="51713">MFFELVYDKSLAQASYVIGCQAHGVAAVIDPKRDVDTYLQIAKANNMKITHILETHIHADFLSGSRELAALTGAEMYLSDEGDENWKYEFPHNKIKGGNVVKMGNLTFEVIHTPGHTPESVSFLLTDKPASSEPVMLFTGDFVFVGDVGRPDLLEQAAGIKGTQDVGAAQMYDSLQEFSKLGDYIQVWPGHGAGSACGKALGAVPMTTVGYEKIRNWALQLLNDKTAFAKELLADQPEPPKYFAMMKKLNKVDRKLLTEVPKVQNLSKVAYAKVKADGLKTIDTRPWQEYAEGFLRGTYSITNNNSFSTWMGWYLNYDENFVLIAEEAQVEDLTRKLMRIGLDNLYGYITPAQLAEYEKGNLETFNPIDKEAVEAKIAEGNVQVIDVRGVAEYKKGHIEEADNLFVGKLPQNLDKVSKDKPVIIHCQSGARAAIAYSILKASGFDNVENYAGGWADWSAKEAELIKG</sequence>
<evidence type="ECO:0000313" key="3">
    <source>
        <dbReference type="EMBL" id="RZS97930.1"/>
    </source>
</evidence>
<dbReference type="SUPFAM" id="SSF52821">
    <property type="entry name" value="Rhodanese/Cell cycle control phosphatase"/>
    <property type="match status" value="2"/>
</dbReference>
<name>A0A4Q7PE59_9BACT</name>
<dbReference type="FunFam" id="3.60.15.10:FF:000030">
    <property type="entry name" value="Metallo-beta-lactamase family protein"/>
    <property type="match status" value="1"/>
</dbReference>
<evidence type="ECO:0000259" key="2">
    <source>
        <dbReference type="PROSITE" id="PS50206"/>
    </source>
</evidence>
<dbReference type="Gene3D" id="3.40.250.10">
    <property type="entry name" value="Rhodanese-like domain"/>
    <property type="match status" value="2"/>
</dbReference>
<proteinExistence type="predicted"/>
<keyword evidence="1" id="KW-0479">Metal-binding</keyword>
<dbReference type="SMART" id="SM00849">
    <property type="entry name" value="Lactamase_B"/>
    <property type="match status" value="1"/>
</dbReference>
<dbReference type="InterPro" id="IPR001763">
    <property type="entry name" value="Rhodanese-like_dom"/>
</dbReference>
<dbReference type="InterPro" id="IPR001279">
    <property type="entry name" value="Metallo-B-lactamas"/>
</dbReference>
<gene>
    <name evidence="3" type="ORF">BC751_3558</name>
</gene>
<dbReference type="GO" id="GO:0016787">
    <property type="term" value="F:hydrolase activity"/>
    <property type="evidence" value="ECO:0007669"/>
    <property type="project" value="UniProtKB-KW"/>
</dbReference>
<dbReference type="InterPro" id="IPR051682">
    <property type="entry name" value="Mito_Persulfide_Diox"/>
</dbReference>
<dbReference type="Proteomes" id="UP000292209">
    <property type="component" value="Unassembled WGS sequence"/>
</dbReference>
<dbReference type="Pfam" id="PF00753">
    <property type="entry name" value="Lactamase_B"/>
    <property type="match status" value="1"/>
</dbReference>
<dbReference type="PANTHER" id="PTHR43084">
    <property type="entry name" value="PERSULFIDE DIOXYGENASE ETHE1"/>
    <property type="match status" value="1"/>
</dbReference>
<dbReference type="PROSITE" id="PS50206">
    <property type="entry name" value="RHODANESE_3"/>
    <property type="match status" value="1"/>
</dbReference>
<dbReference type="SUPFAM" id="SSF56281">
    <property type="entry name" value="Metallo-hydrolase/oxidoreductase"/>
    <property type="match status" value="1"/>
</dbReference>
<organism evidence="3 4">
    <name type="scientific">Cecembia calidifontis</name>
    <dbReference type="NCBI Taxonomy" id="1187080"/>
    <lineage>
        <taxon>Bacteria</taxon>
        <taxon>Pseudomonadati</taxon>
        <taxon>Bacteroidota</taxon>
        <taxon>Cytophagia</taxon>
        <taxon>Cytophagales</taxon>
        <taxon>Cyclobacteriaceae</taxon>
        <taxon>Cecembia</taxon>
    </lineage>
</organism>
<protein>
    <submittedName>
        <fullName evidence="3">Hydroxyacylglutathione hydrolase</fullName>
    </submittedName>
</protein>
<dbReference type="InterPro" id="IPR044528">
    <property type="entry name" value="POD-like_MBL-fold"/>
</dbReference>